<dbReference type="EMBL" id="BKZW01000002">
    <property type="protein sequence ID" value="GER90024.1"/>
    <property type="molecule type" value="Genomic_DNA"/>
</dbReference>
<dbReference type="Gene3D" id="2.60.40.420">
    <property type="entry name" value="Cupredoxins - blue copper proteins"/>
    <property type="match status" value="2"/>
</dbReference>
<dbReference type="PROSITE" id="PS51318">
    <property type="entry name" value="TAT"/>
    <property type="match status" value="1"/>
</dbReference>
<keyword evidence="1" id="KW-0479">Metal-binding</keyword>
<dbReference type="Proteomes" id="UP000326912">
    <property type="component" value="Unassembled WGS sequence"/>
</dbReference>
<accession>A0A5J4KKU2</accession>
<dbReference type="GO" id="GO:0005886">
    <property type="term" value="C:plasma membrane"/>
    <property type="evidence" value="ECO:0007669"/>
    <property type="project" value="TreeGrafter"/>
</dbReference>
<dbReference type="InterPro" id="IPR008972">
    <property type="entry name" value="Cupredoxin"/>
</dbReference>
<evidence type="ECO:0000313" key="6">
    <source>
        <dbReference type="EMBL" id="GER90024.1"/>
    </source>
</evidence>
<dbReference type="Pfam" id="PF07732">
    <property type="entry name" value="Cu-oxidase_3"/>
    <property type="match status" value="1"/>
</dbReference>
<reference evidence="6 7" key="1">
    <citation type="submission" date="2019-10" db="EMBL/GenBank/DDBJ databases">
        <title>Dictyobacter vulcani sp. nov., within the class Ktedonobacteria, isolated from soil of volcanic Mt. Zao.</title>
        <authorList>
            <person name="Zheng Y."/>
            <person name="Wang C.M."/>
            <person name="Sakai Y."/>
            <person name="Abe K."/>
            <person name="Yokota A."/>
            <person name="Yabe S."/>
        </authorList>
    </citation>
    <scope>NUCLEOTIDE SEQUENCE [LARGE SCALE GENOMIC DNA]</scope>
    <source>
        <strain evidence="6 7">W12</strain>
    </source>
</reference>
<comment type="caution">
    <text evidence="6">The sequence shown here is derived from an EMBL/GenBank/DDBJ whole genome shotgun (WGS) entry which is preliminary data.</text>
</comment>
<gene>
    <name evidence="6" type="ORF">KDW_41860</name>
</gene>
<evidence type="ECO:0000256" key="3">
    <source>
        <dbReference type="SAM" id="MobiDB-lite"/>
    </source>
</evidence>
<evidence type="ECO:0000259" key="5">
    <source>
        <dbReference type="Pfam" id="PF07732"/>
    </source>
</evidence>
<evidence type="ECO:0000313" key="7">
    <source>
        <dbReference type="Proteomes" id="UP000326912"/>
    </source>
</evidence>
<dbReference type="InterPro" id="IPR033138">
    <property type="entry name" value="Cu_oxidase_CS"/>
</dbReference>
<keyword evidence="2" id="KW-0560">Oxidoreductase</keyword>
<evidence type="ECO:0000256" key="2">
    <source>
        <dbReference type="ARBA" id="ARBA00023002"/>
    </source>
</evidence>
<dbReference type="InterPro" id="IPR002355">
    <property type="entry name" value="Cu_oxidase_Cu_BS"/>
</dbReference>
<dbReference type="Pfam" id="PF07731">
    <property type="entry name" value="Cu-oxidase_2"/>
    <property type="match status" value="1"/>
</dbReference>
<dbReference type="GO" id="GO:0005507">
    <property type="term" value="F:copper ion binding"/>
    <property type="evidence" value="ECO:0007669"/>
    <property type="project" value="InterPro"/>
</dbReference>
<feature type="domain" description="Plastocyanin-like" evidence="5">
    <location>
        <begin position="136"/>
        <end position="249"/>
    </location>
</feature>
<dbReference type="GO" id="GO:0006826">
    <property type="term" value="P:iron ion transport"/>
    <property type="evidence" value="ECO:0007669"/>
    <property type="project" value="TreeGrafter"/>
</dbReference>
<dbReference type="GO" id="GO:0016491">
    <property type="term" value="F:oxidoreductase activity"/>
    <property type="evidence" value="ECO:0007669"/>
    <property type="project" value="UniProtKB-KW"/>
</dbReference>
<dbReference type="InterPro" id="IPR006311">
    <property type="entry name" value="TAT_signal"/>
</dbReference>
<sequence length="378" mass="41460">MSKFEQRLSPSDTPTPPMPGVVPSGAKESTGVSRRKMLKGAAVVGGSVVAVSAITLASNGTINAAVGNTTQTFVASPGKLREYWIQADSFNHNLVPTGHDGLMGMHFDPHECSYWAIGYRAYTPGWGKPLAGNNDIGANTGIPGPILRGSVGDTIRVHFRNNDTHYNYAHSMHPHGVFYTPDNDGGWFAADPRPGAAIKVHQSYTYEWQVHENSMGTWVYHDHSLPVGKDMTMERGAELGLFGFIVLTDTSTPKVDREFFTFLHDLYQADVPTLSQDYDCFNGASYPGNTPTYSARVGEKIRWHVGALGKEFHVFHVHGHRWASGNQAGNRFTDTILLGPSTATSFDFVEDNPGKWLYHCHVTDHMMGGMAGIYNVTR</sequence>
<feature type="region of interest" description="Disordered" evidence="3">
    <location>
        <begin position="1"/>
        <end position="31"/>
    </location>
</feature>
<organism evidence="6 7">
    <name type="scientific">Dictyobacter vulcani</name>
    <dbReference type="NCBI Taxonomy" id="2607529"/>
    <lineage>
        <taxon>Bacteria</taxon>
        <taxon>Bacillati</taxon>
        <taxon>Chloroflexota</taxon>
        <taxon>Ktedonobacteria</taxon>
        <taxon>Ktedonobacterales</taxon>
        <taxon>Dictyobacteraceae</taxon>
        <taxon>Dictyobacter</taxon>
    </lineage>
</organism>
<evidence type="ECO:0000256" key="1">
    <source>
        <dbReference type="ARBA" id="ARBA00022723"/>
    </source>
</evidence>
<name>A0A5J4KKU2_9CHLR</name>
<dbReference type="PROSITE" id="PS00080">
    <property type="entry name" value="MULTICOPPER_OXIDASE2"/>
    <property type="match status" value="1"/>
</dbReference>
<dbReference type="PANTHER" id="PTHR11709">
    <property type="entry name" value="MULTI-COPPER OXIDASE"/>
    <property type="match status" value="1"/>
</dbReference>
<dbReference type="PROSITE" id="PS00079">
    <property type="entry name" value="MULTICOPPER_OXIDASE1"/>
    <property type="match status" value="1"/>
</dbReference>
<dbReference type="InterPro" id="IPR011706">
    <property type="entry name" value="Cu-oxidase_C"/>
</dbReference>
<dbReference type="InterPro" id="IPR011707">
    <property type="entry name" value="Cu-oxidase-like_N"/>
</dbReference>
<dbReference type="AlphaFoldDB" id="A0A5J4KKU2"/>
<keyword evidence="7" id="KW-1185">Reference proteome</keyword>
<protein>
    <submittedName>
        <fullName evidence="6">Copper oxidase</fullName>
    </submittedName>
</protein>
<dbReference type="RefSeq" id="WP_151757813.1">
    <property type="nucleotide sequence ID" value="NZ_BKZW01000002.1"/>
</dbReference>
<proteinExistence type="predicted"/>
<feature type="domain" description="Plastocyanin-like" evidence="4">
    <location>
        <begin position="277"/>
        <end position="376"/>
    </location>
</feature>
<dbReference type="InterPro" id="IPR045087">
    <property type="entry name" value="Cu-oxidase_fam"/>
</dbReference>
<evidence type="ECO:0000259" key="4">
    <source>
        <dbReference type="Pfam" id="PF07731"/>
    </source>
</evidence>
<dbReference type="SUPFAM" id="SSF49503">
    <property type="entry name" value="Cupredoxins"/>
    <property type="match status" value="2"/>
</dbReference>
<dbReference type="PANTHER" id="PTHR11709:SF504">
    <property type="entry name" value="PLASTOCYANIN-LIKE DOMAIN-CONTAINING PROTEIN"/>
    <property type="match status" value="1"/>
</dbReference>